<protein>
    <recommendedName>
        <fullName evidence="2">DUF6697 domain-containing protein</fullName>
    </recommendedName>
</protein>
<name>A0A6H0Y2U0_9PEZI</name>
<evidence type="ECO:0000256" key="1">
    <source>
        <dbReference type="SAM" id="MobiDB-lite"/>
    </source>
</evidence>
<dbReference type="EMBL" id="CP051142">
    <property type="protein sequence ID" value="QIX00960.1"/>
    <property type="molecule type" value="Genomic_DNA"/>
</dbReference>
<accession>A0A6H0Y2U0</accession>
<dbReference type="InterPro" id="IPR046520">
    <property type="entry name" value="DUF6697"/>
</dbReference>
<evidence type="ECO:0000259" key="2">
    <source>
        <dbReference type="Pfam" id="PF20411"/>
    </source>
</evidence>
<proteinExistence type="predicted"/>
<organism evidence="3 4">
    <name type="scientific">Peltaster fructicola</name>
    <dbReference type="NCBI Taxonomy" id="286661"/>
    <lineage>
        <taxon>Eukaryota</taxon>
        <taxon>Fungi</taxon>
        <taxon>Dikarya</taxon>
        <taxon>Ascomycota</taxon>
        <taxon>Pezizomycotina</taxon>
        <taxon>Dothideomycetes</taxon>
        <taxon>Dothideomycetes incertae sedis</taxon>
        <taxon>Peltaster</taxon>
    </lineage>
</organism>
<dbReference type="Pfam" id="PF20411">
    <property type="entry name" value="DUF6697"/>
    <property type="match status" value="1"/>
</dbReference>
<sequence>MADDDAATTDRNDQSARLRELKTLSSGGLKRDHDTDLRLAFEDLQSQIAGIAVRIDEQDLLLKTQRVDDTTMLQNVSQTTTQRIADAFTQAAYEQYHLGDLLVQKASSMLGSASPVAHRKAGASHEQQASLHPGAIMQSKPEDTVAAPAAAANTIWVPRAVRELTPLNLTVAIEHLETLSWETITSNLGGEKWSPGFYLVTNPNSDKAINNCKAYWLLEQINEPFAPSLPGVHGAKLTAFYREGTNEHDEPSEDAFHDIPVFVALASSDEYTYMGHYRQFRFSDRLSYDTMENVPVTVLEYWSKQLADPDRPDWVTAALIEHFWPKPRYAGPMPTDEATTTPATAATAQSSSSHIVLERRVKEGVREYVEQLKEWDRESHRKVGMLTPINMLESFQKADSEEEPGLRLRWEYMQCLRWDDAFYMRMVQYKHNINPHGRERSKKKTKRAEAEIVYALPTHPHVTKPAVAEVESSSRKSPRLRGTKPAVGGHEKNDRTPPHLRKR</sequence>
<gene>
    <name evidence="3" type="ORF">AMS68_006477</name>
</gene>
<reference evidence="3 4" key="1">
    <citation type="journal article" date="2016" name="Sci. Rep.">
        <title>Peltaster fructicola genome reveals evolution from an invasive phytopathogen to an ectophytic parasite.</title>
        <authorList>
            <person name="Xu C."/>
            <person name="Chen H."/>
            <person name="Gleason M.L."/>
            <person name="Xu J.R."/>
            <person name="Liu H."/>
            <person name="Zhang R."/>
            <person name="Sun G."/>
        </authorList>
    </citation>
    <scope>NUCLEOTIDE SEQUENCE [LARGE SCALE GENOMIC DNA]</scope>
    <source>
        <strain evidence="3 4">LNHT1506</strain>
    </source>
</reference>
<feature type="region of interest" description="Disordered" evidence="1">
    <location>
        <begin position="454"/>
        <end position="503"/>
    </location>
</feature>
<dbReference type="OrthoDB" id="5427977at2759"/>
<dbReference type="Proteomes" id="UP000503462">
    <property type="component" value="Chromosome 4"/>
</dbReference>
<keyword evidence="4" id="KW-1185">Reference proteome</keyword>
<dbReference type="AlphaFoldDB" id="A0A6H0Y2U0"/>
<evidence type="ECO:0000313" key="4">
    <source>
        <dbReference type="Proteomes" id="UP000503462"/>
    </source>
</evidence>
<evidence type="ECO:0000313" key="3">
    <source>
        <dbReference type="EMBL" id="QIX00960.1"/>
    </source>
</evidence>
<feature type="domain" description="DUF6697" evidence="2">
    <location>
        <begin position="179"/>
        <end position="428"/>
    </location>
</feature>